<feature type="compositionally biased region" description="Polar residues" evidence="1">
    <location>
        <begin position="25"/>
        <end position="49"/>
    </location>
</feature>
<proteinExistence type="predicted"/>
<dbReference type="Proteomes" id="UP000602510">
    <property type="component" value="Unassembled WGS sequence"/>
</dbReference>
<accession>A0A833SPK0</accession>
<evidence type="ECO:0000256" key="1">
    <source>
        <dbReference type="SAM" id="MobiDB-lite"/>
    </source>
</evidence>
<reference evidence="2" key="1">
    <citation type="submission" date="2020-04" db="EMBL/GenBank/DDBJ databases">
        <title>Hybrid Assembly of Korean Phytophthora infestans isolates.</title>
        <authorList>
            <person name="Prokchorchik M."/>
            <person name="Lee Y."/>
            <person name="Seo J."/>
            <person name="Cho J.-H."/>
            <person name="Park Y.-E."/>
            <person name="Jang D.-C."/>
            <person name="Im J.-S."/>
            <person name="Choi J.-G."/>
            <person name="Park H.-J."/>
            <person name="Lee G.-B."/>
            <person name="Lee Y.-G."/>
            <person name="Hong S.-Y."/>
            <person name="Cho K."/>
            <person name="Sohn K.H."/>
        </authorList>
    </citation>
    <scope>NUCLEOTIDE SEQUENCE</scope>
    <source>
        <strain evidence="2">KR_1_A1</strain>
    </source>
</reference>
<feature type="compositionally biased region" description="Polar residues" evidence="1">
    <location>
        <begin position="60"/>
        <end position="70"/>
    </location>
</feature>
<gene>
    <name evidence="2" type="ORF">GN244_ATG16914</name>
</gene>
<protein>
    <submittedName>
        <fullName evidence="2">Uncharacterized protein</fullName>
    </submittedName>
</protein>
<dbReference type="EMBL" id="WSZM01000595">
    <property type="protein sequence ID" value="KAF4031270.1"/>
    <property type="molecule type" value="Genomic_DNA"/>
</dbReference>
<name>A0A833SPK0_PHYIN</name>
<dbReference type="AlphaFoldDB" id="A0A833SPK0"/>
<sequence>MLLSISTTATLTTSHYTPALGIPTARQSSTPLTARQLSRSKKPSGNTAGLYTRGELRQCSDASSAESIRP</sequence>
<evidence type="ECO:0000313" key="2">
    <source>
        <dbReference type="EMBL" id="KAF4031270.1"/>
    </source>
</evidence>
<keyword evidence="3" id="KW-1185">Reference proteome</keyword>
<organism evidence="2 3">
    <name type="scientific">Phytophthora infestans</name>
    <name type="common">Potato late blight agent</name>
    <name type="synonym">Botrytis infestans</name>
    <dbReference type="NCBI Taxonomy" id="4787"/>
    <lineage>
        <taxon>Eukaryota</taxon>
        <taxon>Sar</taxon>
        <taxon>Stramenopiles</taxon>
        <taxon>Oomycota</taxon>
        <taxon>Peronosporomycetes</taxon>
        <taxon>Peronosporales</taxon>
        <taxon>Peronosporaceae</taxon>
        <taxon>Phytophthora</taxon>
    </lineage>
</organism>
<feature type="region of interest" description="Disordered" evidence="1">
    <location>
        <begin position="20"/>
        <end position="70"/>
    </location>
</feature>
<comment type="caution">
    <text evidence="2">The sequence shown here is derived from an EMBL/GenBank/DDBJ whole genome shotgun (WGS) entry which is preliminary data.</text>
</comment>
<evidence type="ECO:0000313" key="3">
    <source>
        <dbReference type="Proteomes" id="UP000602510"/>
    </source>
</evidence>